<accession>A0ABP3ZAH7</accession>
<name>A0ABP3ZAH7_9ACTN</name>
<dbReference type="Gene3D" id="3.90.1200.10">
    <property type="match status" value="1"/>
</dbReference>
<sequence length="297" mass="32069">MIRPTWEELPSDVADAVQAQCGPVLKADSATAGIMPGVAARLDLEDGGTVFVKAITDGHEAAALHLRERWAGWNLPSEAPAPRMLWADTVAGWHVMVWQHVDGARHADLSPGSLDLPAVLDAMVLLEAVLTPCPSGATPVGSNVASLLVKARRLLGGPVGDLPDRGLYEVAIERLDLSDLRGDTLLHYDLSAGNLLVTDQQVSVVDWSFAARGARWLEAALFAPRLVEAGHRPGDVDELLSTLPAWRSAPRDAVTGMAAAWTLFRRYKARYGPQEVRRARARAAQAGRAWLTYQQTN</sequence>
<evidence type="ECO:0000313" key="2">
    <source>
        <dbReference type="Proteomes" id="UP001501578"/>
    </source>
</evidence>
<dbReference type="Proteomes" id="UP001501578">
    <property type="component" value="Unassembled WGS sequence"/>
</dbReference>
<comment type="caution">
    <text evidence="1">The sequence shown here is derived from an EMBL/GenBank/DDBJ whole genome shotgun (WGS) entry which is preliminary data.</text>
</comment>
<proteinExistence type="predicted"/>
<dbReference type="RefSeq" id="WP_343948642.1">
    <property type="nucleotide sequence ID" value="NZ_BAAAHQ010000004.1"/>
</dbReference>
<reference evidence="2" key="1">
    <citation type="journal article" date="2019" name="Int. J. Syst. Evol. Microbiol.">
        <title>The Global Catalogue of Microorganisms (GCM) 10K type strain sequencing project: providing services to taxonomists for standard genome sequencing and annotation.</title>
        <authorList>
            <consortium name="The Broad Institute Genomics Platform"/>
            <consortium name="The Broad Institute Genome Sequencing Center for Infectious Disease"/>
            <person name="Wu L."/>
            <person name="Ma J."/>
        </authorList>
    </citation>
    <scope>NUCLEOTIDE SEQUENCE [LARGE SCALE GENOMIC DNA]</scope>
    <source>
        <strain evidence="2">JCM 11136</strain>
    </source>
</reference>
<protein>
    <recommendedName>
        <fullName evidence="3">Aminoglycoside phosphotransferase domain-containing protein</fullName>
    </recommendedName>
</protein>
<dbReference type="EMBL" id="BAAAHQ010000004">
    <property type="protein sequence ID" value="GAA0916393.1"/>
    <property type="molecule type" value="Genomic_DNA"/>
</dbReference>
<keyword evidence="2" id="KW-1185">Reference proteome</keyword>
<dbReference type="SUPFAM" id="SSF56112">
    <property type="entry name" value="Protein kinase-like (PK-like)"/>
    <property type="match status" value="1"/>
</dbReference>
<evidence type="ECO:0000313" key="1">
    <source>
        <dbReference type="EMBL" id="GAA0916393.1"/>
    </source>
</evidence>
<gene>
    <name evidence="1" type="ORF">GCM10009560_11540</name>
</gene>
<dbReference type="InterPro" id="IPR011009">
    <property type="entry name" value="Kinase-like_dom_sf"/>
</dbReference>
<evidence type="ECO:0008006" key="3">
    <source>
        <dbReference type="Google" id="ProtNLM"/>
    </source>
</evidence>
<organism evidence="1 2">
    <name type="scientific">Nonomuraea longicatena</name>
    <dbReference type="NCBI Taxonomy" id="83682"/>
    <lineage>
        <taxon>Bacteria</taxon>
        <taxon>Bacillati</taxon>
        <taxon>Actinomycetota</taxon>
        <taxon>Actinomycetes</taxon>
        <taxon>Streptosporangiales</taxon>
        <taxon>Streptosporangiaceae</taxon>
        <taxon>Nonomuraea</taxon>
    </lineage>
</organism>